<dbReference type="OMA" id="LAHLMQC"/>
<evidence type="ECO:0000313" key="2">
    <source>
        <dbReference type="Ensembl" id="ENSPANP00000024070.1"/>
    </source>
</evidence>
<dbReference type="AlphaFoldDB" id="A0A2I3LKV9"/>
<reference evidence="2 3" key="1">
    <citation type="submission" date="2012-03" db="EMBL/GenBank/DDBJ databases">
        <title>Whole Genome Assembly of Papio anubis.</title>
        <authorList>
            <person name="Liu Y.L."/>
            <person name="Abraham K.A."/>
            <person name="Akbar H.A."/>
            <person name="Ali S.A."/>
            <person name="Anosike U.A."/>
            <person name="Aqrawi P.A."/>
            <person name="Arias F.A."/>
            <person name="Attaway T.A."/>
            <person name="Awwad R.A."/>
            <person name="Babu C.B."/>
            <person name="Bandaranaike D.B."/>
            <person name="Battles P.B."/>
            <person name="Bell A.B."/>
            <person name="Beltran B.B."/>
            <person name="Berhane-Mersha D.B."/>
            <person name="Bess C.B."/>
            <person name="Bickham C.B."/>
            <person name="Bolden T.B."/>
            <person name="Carter K.C."/>
            <person name="Chau D.C."/>
            <person name="Chavez A.C."/>
            <person name="Clerc-Blankenburg K.C."/>
            <person name="Coyle M.C."/>
            <person name="Dao M.D."/>
            <person name="Davila M.L.D."/>
            <person name="Davy-Carroll L.D."/>
            <person name="Denson S.D."/>
            <person name="Dinh H.D."/>
            <person name="Fernandez S.F."/>
            <person name="Fernando P.F."/>
            <person name="Forbes L.F."/>
            <person name="Francis C.F."/>
            <person name="Francisco L.F."/>
            <person name="Fu Q.F."/>
            <person name="Garcia-Iii R.G."/>
            <person name="Garrett T.G."/>
            <person name="Gross S.G."/>
            <person name="Gubbala S.G."/>
            <person name="Hirani K.H."/>
            <person name="Hogues M.H."/>
            <person name="Hollins B.H."/>
            <person name="Jackson L.J."/>
            <person name="Javaid M.J."/>
            <person name="Jhangiani S.J."/>
            <person name="Johnson A.J."/>
            <person name="Johnson B.J."/>
            <person name="Jones J.J."/>
            <person name="Joshi V.J."/>
            <person name="Kalu J.K."/>
            <person name="Khan N.K."/>
            <person name="Korchina V.K."/>
            <person name="Kovar C.K."/>
            <person name="Lago L.L."/>
            <person name="Lara F.L."/>
            <person name="Le T.-K.L."/>
            <person name="Lee S.L."/>
            <person name="Legall-Iii F.L."/>
            <person name="Lemon S.L."/>
            <person name="Liu J.L."/>
            <person name="Liu Y.-S.L."/>
            <person name="Liyanage D.L."/>
            <person name="Lopez J.L."/>
            <person name="Lorensuhewa L.L."/>
            <person name="Mata R.M."/>
            <person name="Mathew T.M."/>
            <person name="Mercado C.M."/>
            <person name="Mercado I.M."/>
            <person name="Morales K.M."/>
            <person name="Morgan M.M."/>
            <person name="Munidasa M.M."/>
            <person name="Ngo D.N."/>
            <person name="Nguyen L.N."/>
            <person name="Nguyen T.N."/>
            <person name="Nguyen N.N."/>
            <person name="Obregon M.O."/>
            <person name="Okwuonu G.O."/>
            <person name="Ongeri F.O."/>
            <person name="Onwere C.O."/>
            <person name="Osifeso I.O."/>
            <person name="Parra A.P."/>
            <person name="Patil S.P."/>
            <person name="Perez A.P."/>
            <person name="Perez Y.P."/>
            <person name="Pham C.P."/>
            <person name="Pu L.-L.P."/>
            <person name="Puazo M.P."/>
            <person name="Quiroz J.Q."/>
            <person name="Rouhana J.R."/>
            <person name="Ruiz M.R."/>
            <person name="Ruiz S.-J.R."/>
            <person name="Saada N.S."/>
            <person name="Santibanez J.S."/>
            <person name="Scheel M.S."/>
            <person name="Schneider B.S."/>
            <person name="Simmons D.S."/>
            <person name="Sisson I.S."/>
            <person name="Tang L.-Y.T."/>
            <person name="Thornton R.T."/>
            <person name="Tisius J.T."/>
            <person name="Toledanes G.T."/>
            <person name="Trejos Z.T."/>
            <person name="Usmani K.U."/>
            <person name="Varghese R.V."/>
            <person name="Vattathil S.V."/>
            <person name="Vee V.V."/>
            <person name="Walker D.W."/>
            <person name="Weissenberger G.W."/>
            <person name="White C.W."/>
            <person name="Williams A.W."/>
            <person name="Woodworth J.W."/>
            <person name="Wright R.W."/>
            <person name="Zhu Y.Z."/>
            <person name="Han Y.H."/>
            <person name="Newsham I.N."/>
            <person name="Nazareth L.N."/>
            <person name="Worley K.W."/>
            <person name="Muzny D.M."/>
            <person name="Rogers J.R."/>
            <person name="Gibbs R.G."/>
        </authorList>
    </citation>
    <scope>NUCLEOTIDE SEQUENCE [LARGE SCALE GENOMIC DNA]</scope>
</reference>
<sequence>MRSCLWRCRHLSQGIQWSLLLALLVFFLFALPSFIKEPQTKPSRMVLRALGRLMPCQGMRVGC</sequence>
<dbReference type="Bgee" id="ENSPANG00000020018">
    <property type="expression patterns" value="Expressed in descending colon and 20 other cell types or tissues"/>
</dbReference>
<keyword evidence="1" id="KW-1133">Transmembrane helix</keyword>
<feature type="transmembrane region" description="Helical" evidence="1">
    <location>
        <begin position="15"/>
        <end position="35"/>
    </location>
</feature>
<protein>
    <submittedName>
        <fullName evidence="2">Uncharacterized protein</fullName>
    </submittedName>
</protein>
<accession>A0A2I3LKV9</accession>
<reference evidence="2" key="2">
    <citation type="submission" date="2025-08" db="UniProtKB">
        <authorList>
            <consortium name="Ensembl"/>
        </authorList>
    </citation>
    <scope>IDENTIFICATION</scope>
</reference>
<reference evidence="2" key="3">
    <citation type="submission" date="2025-09" db="UniProtKB">
        <authorList>
            <consortium name="Ensembl"/>
        </authorList>
    </citation>
    <scope>IDENTIFICATION</scope>
</reference>
<dbReference type="GeneTree" id="ENSGT00940000159930"/>
<evidence type="ECO:0000256" key="1">
    <source>
        <dbReference type="SAM" id="Phobius"/>
    </source>
</evidence>
<keyword evidence="3" id="KW-1185">Reference proteome</keyword>
<evidence type="ECO:0000313" key="3">
    <source>
        <dbReference type="Proteomes" id="UP000028761"/>
    </source>
</evidence>
<dbReference type="Proteomes" id="UP000028761">
    <property type="component" value="Chromosome 17"/>
</dbReference>
<dbReference type="Ensembl" id="ENSPANT00000055681.2">
    <property type="protein sequence ID" value="ENSPANP00000024070.1"/>
    <property type="gene ID" value="ENSPANG00000020018.3"/>
</dbReference>
<name>A0A2I3LKV9_PAPAN</name>
<organism evidence="2 3">
    <name type="scientific">Papio anubis</name>
    <name type="common">Olive baboon</name>
    <dbReference type="NCBI Taxonomy" id="9555"/>
    <lineage>
        <taxon>Eukaryota</taxon>
        <taxon>Metazoa</taxon>
        <taxon>Chordata</taxon>
        <taxon>Craniata</taxon>
        <taxon>Vertebrata</taxon>
        <taxon>Euteleostomi</taxon>
        <taxon>Mammalia</taxon>
        <taxon>Eutheria</taxon>
        <taxon>Euarchontoglires</taxon>
        <taxon>Primates</taxon>
        <taxon>Haplorrhini</taxon>
        <taxon>Catarrhini</taxon>
        <taxon>Cercopithecidae</taxon>
        <taxon>Cercopithecinae</taxon>
        <taxon>Papio</taxon>
    </lineage>
</organism>
<keyword evidence="1" id="KW-0472">Membrane</keyword>
<proteinExistence type="predicted"/>
<keyword evidence="1" id="KW-0812">Transmembrane</keyword>